<dbReference type="EMBL" id="MU005572">
    <property type="protein sequence ID" value="KAF2689073.1"/>
    <property type="molecule type" value="Genomic_DNA"/>
</dbReference>
<dbReference type="InterPro" id="IPR036514">
    <property type="entry name" value="SGNH_hydro_sf"/>
</dbReference>
<evidence type="ECO:0000256" key="1">
    <source>
        <dbReference type="SAM" id="SignalP"/>
    </source>
</evidence>
<dbReference type="CDD" id="cd01831">
    <property type="entry name" value="Endoglucanase_E_like"/>
    <property type="match status" value="1"/>
</dbReference>
<dbReference type="PANTHER" id="PTHR37834">
    <property type="entry name" value="GDSL-LIKE LIPASE/ACYLHYDROLASE DOMAIN PROTEIN (AFU_ORTHOLOGUE AFUA_2G00620)"/>
    <property type="match status" value="1"/>
</dbReference>
<dbReference type="Gene3D" id="3.40.50.1110">
    <property type="entry name" value="SGNH hydrolase"/>
    <property type="match status" value="1"/>
</dbReference>
<name>A0A6G1JG07_9PLEO</name>
<dbReference type="InterPro" id="IPR052762">
    <property type="entry name" value="PCW_deacetylase/CE"/>
</dbReference>
<evidence type="ECO:0000313" key="4">
    <source>
        <dbReference type="Proteomes" id="UP000799291"/>
    </source>
</evidence>
<dbReference type="InterPro" id="IPR037461">
    <property type="entry name" value="CtCE2-like_dom"/>
</dbReference>
<gene>
    <name evidence="3" type="ORF">K458DRAFT_461912</name>
</gene>
<feature type="domain" description="SGNH hydrolase-type esterase" evidence="2">
    <location>
        <begin position="174"/>
        <end position="335"/>
    </location>
</feature>
<keyword evidence="1" id="KW-0732">Signal</keyword>
<dbReference type="Pfam" id="PF13472">
    <property type="entry name" value="Lipase_GDSL_2"/>
    <property type="match status" value="1"/>
</dbReference>
<reference evidence="3" key="1">
    <citation type="journal article" date="2020" name="Stud. Mycol.">
        <title>101 Dothideomycetes genomes: a test case for predicting lifestyles and emergence of pathogens.</title>
        <authorList>
            <person name="Haridas S."/>
            <person name="Albert R."/>
            <person name="Binder M."/>
            <person name="Bloem J."/>
            <person name="Labutti K."/>
            <person name="Salamov A."/>
            <person name="Andreopoulos B."/>
            <person name="Baker S."/>
            <person name="Barry K."/>
            <person name="Bills G."/>
            <person name="Bluhm B."/>
            <person name="Cannon C."/>
            <person name="Castanera R."/>
            <person name="Culley D."/>
            <person name="Daum C."/>
            <person name="Ezra D."/>
            <person name="Gonzalez J."/>
            <person name="Henrissat B."/>
            <person name="Kuo A."/>
            <person name="Liang C."/>
            <person name="Lipzen A."/>
            <person name="Lutzoni F."/>
            <person name="Magnuson J."/>
            <person name="Mondo S."/>
            <person name="Nolan M."/>
            <person name="Ohm R."/>
            <person name="Pangilinan J."/>
            <person name="Park H.-J."/>
            <person name="Ramirez L."/>
            <person name="Alfaro M."/>
            <person name="Sun H."/>
            <person name="Tritt A."/>
            <person name="Yoshinaga Y."/>
            <person name="Zwiers L.-H."/>
            <person name="Turgeon B."/>
            <person name="Goodwin S."/>
            <person name="Spatafora J."/>
            <person name="Crous P."/>
            <person name="Grigoriev I."/>
        </authorList>
    </citation>
    <scope>NUCLEOTIDE SEQUENCE</scope>
    <source>
        <strain evidence="3">CBS 122367</strain>
    </source>
</reference>
<proteinExistence type="predicted"/>
<dbReference type="Proteomes" id="UP000799291">
    <property type="component" value="Unassembled WGS sequence"/>
</dbReference>
<accession>A0A6G1JG07</accession>
<dbReference type="AlphaFoldDB" id="A0A6G1JG07"/>
<organism evidence="3 4">
    <name type="scientific">Lentithecium fluviatile CBS 122367</name>
    <dbReference type="NCBI Taxonomy" id="1168545"/>
    <lineage>
        <taxon>Eukaryota</taxon>
        <taxon>Fungi</taxon>
        <taxon>Dikarya</taxon>
        <taxon>Ascomycota</taxon>
        <taxon>Pezizomycotina</taxon>
        <taxon>Dothideomycetes</taxon>
        <taxon>Pleosporomycetidae</taxon>
        <taxon>Pleosporales</taxon>
        <taxon>Massarineae</taxon>
        <taxon>Lentitheciaceae</taxon>
        <taxon>Lentithecium</taxon>
    </lineage>
</organism>
<dbReference type="SUPFAM" id="SSF52266">
    <property type="entry name" value="SGNH hydrolase"/>
    <property type="match status" value="1"/>
</dbReference>
<feature type="signal peptide" evidence="1">
    <location>
        <begin position="1"/>
        <end position="16"/>
    </location>
</feature>
<sequence length="389" mass="43540">MRCLSYFCWLVTLSTATIFENGRERETHFVDTKISSITSNSTGWKTFGPNATELSYKGRWDSNHVSWWAAPGLKFAFTGQNLAITFGPQTTDTVLIAYRLSGLDWQLTNLTTGATHHLIRPTTPGLNATLPTQLPLTFELRVTNWGYGVQISGIHLSPNATLIKVPDYGRRIEFIGDSLTSGYSATYEAFSGFGYNIGAGLGDTEFSITAFPGICLHDAECWGNPRGQEYQWFRTSDTSGRAQQAYGEEAPLWDFGSQPAADIVFINIGTNDANSHNPVTPAQYLQSYIDFVPKVHEVYPRAQIVLCSLWGGFGQSGNTYKQGPAFEREIYEVYKTYEGTGYWHPTDVGHIKIAAHVIQYIRLKFGWELAATGPEVQHETLYWNDEVRY</sequence>
<keyword evidence="4" id="KW-1185">Reference proteome</keyword>
<dbReference type="OrthoDB" id="426133at2759"/>
<protein>
    <recommendedName>
        <fullName evidence="2">SGNH hydrolase-type esterase domain-containing protein</fullName>
    </recommendedName>
</protein>
<dbReference type="InterPro" id="IPR013830">
    <property type="entry name" value="SGNH_hydro"/>
</dbReference>
<evidence type="ECO:0000313" key="3">
    <source>
        <dbReference type="EMBL" id="KAF2689073.1"/>
    </source>
</evidence>
<dbReference type="PANTHER" id="PTHR37834:SF2">
    <property type="entry name" value="ESTERASE, SGNH HYDROLASE-TYPE"/>
    <property type="match status" value="1"/>
</dbReference>
<dbReference type="GO" id="GO:0052689">
    <property type="term" value="F:carboxylic ester hydrolase activity"/>
    <property type="evidence" value="ECO:0007669"/>
    <property type="project" value="InterPro"/>
</dbReference>
<evidence type="ECO:0000259" key="2">
    <source>
        <dbReference type="Pfam" id="PF13472"/>
    </source>
</evidence>
<feature type="chain" id="PRO_5026232239" description="SGNH hydrolase-type esterase domain-containing protein" evidence="1">
    <location>
        <begin position="17"/>
        <end position="389"/>
    </location>
</feature>